<feature type="domain" description="EamA" evidence="6">
    <location>
        <begin position="163"/>
        <end position="295"/>
    </location>
</feature>
<proteinExistence type="predicted"/>
<dbReference type="InterPro" id="IPR037185">
    <property type="entry name" value="EmrE-like"/>
</dbReference>
<comment type="subcellular location">
    <subcellularLocation>
        <location evidence="1">Membrane</location>
        <topology evidence="1">Multi-pass membrane protein</topology>
    </subcellularLocation>
</comment>
<evidence type="ECO:0000259" key="6">
    <source>
        <dbReference type="Pfam" id="PF00892"/>
    </source>
</evidence>
<evidence type="ECO:0000256" key="3">
    <source>
        <dbReference type="ARBA" id="ARBA00022989"/>
    </source>
</evidence>
<feature type="transmembrane region" description="Helical" evidence="5">
    <location>
        <begin position="27"/>
        <end position="45"/>
    </location>
</feature>
<keyword evidence="2 5" id="KW-0812">Transmembrane</keyword>
<evidence type="ECO:0000256" key="4">
    <source>
        <dbReference type="ARBA" id="ARBA00023136"/>
    </source>
</evidence>
<keyword evidence="3 5" id="KW-1133">Transmembrane helix</keyword>
<evidence type="ECO:0000313" key="7">
    <source>
        <dbReference type="EMBL" id="OIQ86050.1"/>
    </source>
</evidence>
<feature type="domain" description="EamA" evidence="6">
    <location>
        <begin position="28"/>
        <end position="155"/>
    </location>
</feature>
<reference evidence="7" key="1">
    <citation type="submission" date="2016-10" db="EMBL/GenBank/DDBJ databases">
        <title>Sequence of Gallionella enrichment culture.</title>
        <authorList>
            <person name="Poehlein A."/>
            <person name="Muehling M."/>
            <person name="Daniel R."/>
        </authorList>
    </citation>
    <scope>NUCLEOTIDE SEQUENCE</scope>
</reference>
<dbReference type="PANTHER" id="PTHR32322">
    <property type="entry name" value="INNER MEMBRANE TRANSPORTER"/>
    <property type="match status" value="1"/>
</dbReference>
<organism evidence="7">
    <name type="scientific">mine drainage metagenome</name>
    <dbReference type="NCBI Taxonomy" id="410659"/>
    <lineage>
        <taxon>unclassified sequences</taxon>
        <taxon>metagenomes</taxon>
        <taxon>ecological metagenomes</taxon>
    </lineage>
</organism>
<evidence type="ECO:0000256" key="2">
    <source>
        <dbReference type="ARBA" id="ARBA00022692"/>
    </source>
</evidence>
<feature type="transmembrane region" description="Helical" evidence="5">
    <location>
        <begin position="80"/>
        <end position="105"/>
    </location>
</feature>
<keyword evidence="4 5" id="KW-0472">Membrane</keyword>
<dbReference type="InterPro" id="IPR000620">
    <property type="entry name" value="EamA_dom"/>
</dbReference>
<feature type="transmembrane region" description="Helical" evidence="5">
    <location>
        <begin position="254"/>
        <end position="273"/>
    </location>
</feature>
<evidence type="ECO:0000256" key="5">
    <source>
        <dbReference type="SAM" id="Phobius"/>
    </source>
</evidence>
<feature type="transmembrane region" description="Helical" evidence="5">
    <location>
        <begin position="141"/>
        <end position="158"/>
    </location>
</feature>
<dbReference type="InterPro" id="IPR050638">
    <property type="entry name" value="AA-Vitamin_Transporters"/>
</dbReference>
<dbReference type="PANTHER" id="PTHR32322:SF2">
    <property type="entry name" value="EAMA DOMAIN-CONTAINING PROTEIN"/>
    <property type="match status" value="1"/>
</dbReference>
<dbReference type="GO" id="GO:0016020">
    <property type="term" value="C:membrane"/>
    <property type="evidence" value="ECO:0007669"/>
    <property type="project" value="UniProtKB-SubCell"/>
</dbReference>
<dbReference type="EMBL" id="MLJW01000503">
    <property type="protein sequence ID" value="OIQ86050.1"/>
    <property type="molecule type" value="Genomic_DNA"/>
</dbReference>
<feature type="transmembrane region" description="Helical" evidence="5">
    <location>
        <begin position="189"/>
        <end position="211"/>
    </location>
</feature>
<dbReference type="Pfam" id="PF00892">
    <property type="entry name" value="EamA"/>
    <property type="match status" value="2"/>
</dbReference>
<feature type="transmembrane region" description="Helical" evidence="5">
    <location>
        <begin position="279"/>
        <end position="297"/>
    </location>
</feature>
<feature type="transmembrane region" description="Helical" evidence="5">
    <location>
        <begin position="111"/>
        <end position="132"/>
    </location>
</feature>
<accession>A0A1J5QRQ0</accession>
<feature type="transmembrane region" description="Helical" evidence="5">
    <location>
        <begin position="51"/>
        <end position="68"/>
    </location>
</feature>
<evidence type="ECO:0000256" key="1">
    <source>
        <dbReference type="ARBA" id="ARBA00004141"/>
    </source>
</evidence>
<sequence length="309" mass="31273">MTATTVTPGTDAASLAPAVGRPRPLRMLWVTAVWGACFVAIQWGLRDAPVLWFAALRALVAGAALLAVGRTQHRPGPVGVRAWGLIVVLGLVNVTVGFGAMFAAAGGLATGTAAVLANAQPLLILLPAWWLYGEAVSRRTAGALVVGFTGLVLVAVPGGGGRGAALSLLAASAITAGTLLSRRLGSLDVIVASGWHFVIGGAVLAVGAEAVEGAPVIAWTPRFIAVLAFLSLVGSAAAFVAWFTETRRARLDALSAWTFLTPVVGIVLGAVVLSERTSGWTGVGLVAVLVAMGIVLAPGRHRPAPGPTP</sequence>
<protein>
    <submittedName>
        <fullName evidence="7">Putative amino-acid metabolite efflux pump</fullName>
    </submittedName>
</protein>
<feature type="transmembrane region" description="Helical" evidence="5">
    <location>
        <begin position="223"/>
        <end position="242"/>
    </location>
</feature>
<dbReference type="SUPFAM" id="SSF103481">
    <property type="entry name" value="Multidrug resistance efflux transporter EmrE"/>
    <property type="match status" value="2"/>
</dbReference>
<name>A0A1J5QRQ0_9ZZZZ</name>
<comment type="caution">
    <text evidence="7">The sequence shown here is derived from an EMBL/GenBank/DDBJ whole genome shotgun (WGS) entry which is preliminary data.</text>
</comment>
<dbReference type="AlphaFoldDB" id="A0A1J5QRQ0"/>
<gene>
    <name evidence="7" type="primary">eamA_7</name>
    <name evidence="7" type="ORF">GALL_320920</name>
</gene>